<keyword evidence="6" id="KW-0479">Metal-binding</keyword>
<dbReference type="PANTHER" id="PTHR10848:SF3">
    <property type="entry name" value="MEIOTIC RECOMBINATION PROTEIN SPO11-1"/>
    <property type="match status" value="1"/>
</dbReference>
<feature type="domain" description="Topoisomerase 6 subunit A/Spo11 TOPRIM" evidence="12">
    <location>
        <begin position="40"/>
        <end position="211"/>
    </location>
</feature>
<reference evidence="14" key="1">
    <citation type="journal article" date="2016" name="Nature">
        <title>The genome of the seagrass Zostera marina reveals angiosperm adaptation to the sea.</title>
        <authorList>
            <person name="Olsen J.L."/>
            <person name="Rouze P."/>
            <person name="Verhelst B."/>
            <person name="Lin Y.-C."/>
            <person name="Bayer T."/>
            <person name="Collen J."/>
            <person name="Dattolo E."/>
            <person name="De Paoli E."/>
            <person name="Dittami S."/>
            <person name="Maumus F."/>
            <person name="Michel G."/>
            <person name="Kersting A."/>
            <person name="Lauritano C."/>
            <person name="Lohaus R."/>
            <person name="Toepel M."/>
            <person name="Tonon T."/>
            <person name="Vanneste K."/>
            <person name="Amirebrahimi M."/>
            <person name="Brakel J."/>
            <person name="Bostroem C."/>
            <person name="Chovatia M."/>
            <person name="Grimwood J."/>
            <person name="Jenkins J.W."/>
            <person name="Jueterbock A."/>
            <person name="Mraz A."/>
            <person name="Stam W.T."/>
            <person name="Tice H."/>
            <person name="Bornberg-Bauer E."/>
            <person name="Green P.J."/>
            <person name="Pearson G.A."/>
            <person name="Procaccini G."/>
            <person name="Duarte C.M."/>
            <person name="Schmutz J."/>
            <person name="Reusch T.B.H."/>
            <person name="Van de Peer Y."/>
        </authorList>
    </citation>
    <scope>NUCLEOTIDE SEQUENCE [LARGE SCALE GENOMIC DNA]</scope>
    <source>
        <strain evidence="14">cv. Finnish</strain>
    </source>
</reference>
<dbReference type="OMA" id="AMLKRCY"/>
<evidence type="ECO:0000256" key="9">
    <source>
        <dbReference type="ARBA" id="ARBA00023125"/>
    </source>
</evidence>
<comment type="cofactor">
    <cofactor evidence="2">
        <name>Mg(2+)</name>
        <dbReference type="ChEBI" id="CHEBI:18420"/>
    </cofactor>
</comment>
<evidence type="ECO:0000256" key="4">
    <source>
        <dbReference type="ARBA" id="ARBA00006559"/>
    </source>
</evidence>
<dbReference type="Pfam" id="PF21180">
    <property type="entry name" value="TOP6A-Spo11_Toprim"/>
    <property type="match status" value="1"/>
</dbReference>
<evidence type="ECO:0000256" key="10">
    <source>
        <dbReference type="ARBA" id="ARBA00023235"/>
    </source>
</evidence>
<comment type="subcellular location">
    <subcellularLocation>
        <location evidence="3">Nucleus</location>
    </subcellularLocation>
</comment>
<proteinExistence type="inferred from homology"/>
<evidence type="ECO:0000256" key="8">
    <source>
        <dbReference type="ARBA" id="ARBA00023029"/>
    </source>
</evidence>
<evidence type="ECO:0000256" key="6">
    <source>
        <dbReference type="ARBA" id="ARBA00022723"/>
    </source>
</evidence>
<keyword evidence="8" id="KW-0799">Topoisomerase</keyword>
<dbReference type="SUPFAM" id="SSF56726">
    <property type="entry name" value="DNA topoisomerase IV, alpha subunit"/>
    <property type="match status" value="1"/>
</dbReference>
<dbReference type="GO" id="GO:0003677">
    <property type="term" value="F:DNA binding"/>
    <property type="evidence" value="ECO:0007669"/>
    <property type="project" value="UniProtKB-KW"/>
</dbReference>
<dbReference type="STRING" id="29655.A0A0K9P0Q1"/>
<dbReference type="FunFam" id="3.40.1360.10:FF:000003">
    <property type="entry name" value="DNA topoisomerase 6 subunit A"/>
    <property type="match status" value="1"/>
</dbReference>
<evidence type="ECO:0000256" key="5">
    <source>
        <dbReference type="ARBA" id="ARBA00012895"/>
    </source>
</evidence>
<dbReference type="PRINTS" id="PR01551">
    <property type="entry name" value="SPO11HOMOLOG"/>
</dbReference>
<keyword evidence="10" id="KW-0413">Isomerase</keyword>
<dbReference type="GO" id="GO:0005634">
    <property type="term" value="C:nucleus"/>
    <property type="evidence" value="ECO:0007669"/>
    <property type="project" value="UniProtKB-SubCell"/>
</dbReference>
<accession>A0A0K9P0Q1</accession>
<organism evidence="13 14">
    <name type="scientific">Zostera marina</name>
    <name type="common">Eelgrass</name>
    <dbReference type="NCBI Taxonomy" id="29655"/>
    <lineage>
        <taxon>Eukaryota</taxon>
        <taxon>Viridiplantae</taxon>
        <taxon>Streptophyta</taxon>
        <taxon>Embryophyta</taxon>
        <taxon>Tracheophyta</taxon>
        <taxon>Spermatophyta</taxon>
        <taxon>Magnoliopsida</taxon>
        <taxon>Liliopsida</taxon>
        <taxon>Zosteraceae</taxon>
        <taxon>Zostera</taxon>
    </lineage>
</organism>
<dbReference type="Proteomes" id="UP000036987">
    <property type="component" value="Unassembled WGS sequence"/>
</dbReference>
<dbReference type="CDD" id="cd00223">
    <property type="entry name" value="TOPRIM_TopoIIB_SPO"/>
    <property type="match status" value="1"/>
</dbReference>
<keyword evidence="7" id="KW-0460">Magnesium</keyword>
<comment type="similarity">
    <text evidence="4">Belongs to the TOP6A family.</text>
</comment>
<dbReference type="EMBL" id="LFYR01001338">
    <property type="protein sequence ID" value="KMZ62563.1"/>
    <property type="molecule type" value="Genomic_DNA"/>
</dbReference>
<evidence type="ECO:0000259" key="12">
    <source>
        <dbReference type="Pfam" id="PF21180"/>
    </source>
</evidence>
<dbReference type="GO" id="GO:0042138">
    <property type="term" value="P:meiotic DNA double-strand break formation"/>
    <property type="evidence" value="ECO:0007669"/>
    <property type="project" value="InterPro"/>
</dbReference>
<keyword evidence="14" id="KW-1185">Reference proteome</keyword>
<keyword evidence="9" id="KW-0238">DNA-binding</keyword>
<evidence type="ECO:0000256" key="7">
    <source>
        <dbReference type="ARBA" id="ARBA00022842"/>
    </source>
</evidence>
<dbReference type="AlphaFoldDB" id="A0A0K9P0Q1"/>
<dbReference type="PANTHER" id="PTHR10848">
    <property type="entry name" value="MEIOTIC RECOMBINATION PROTEIN SPO11"/>
    <property type="match status" value="1"/>
</dbReference>
<dbReference type="EC" id="5.6.2.2" evidence="5"/>
<comment type="catalytic activity">
    <reaction evidence="1">
        <text>ATP-dependent breakage, passage and rejoining of double-stranded DNA.</text>
        <dbReference type="EC" id="5.6.2.2"/>
    </reaction>
</comment>
<sequence length="229" mass="26182">MGWLRFTEGDRKVDCIKSPSTAFSVPVDDEIKGIVSGAQYILVVEKEAVFNRLANDKYCEINNCIVITGRGYPDVSTRRFLYHLVDKLCLPVYCLVDSDPYGFDILLIYRFGSMTMAYDSKLLSVPGIHWLGLLPSDINTYPISNRCLLPLTTKDKCKTNAMLKRCYLHHDEPNWRVELEIMLQNDVKFEIEALSVTSFSFLSMVYIPEKIGALKGDQDQNMCRKGKDR</sequence>
<name>A0A0K9P0Q1_ZOSMR</name>
<evidence type="ECO:0000313" key="14">
    <source>
        <dbReference type="Proteomes" id="UP000036987"/>
    </source>
</evidence>
<dbReference type="Gene3D" id="3.40.1360.10">
    <property type="match status" value="1"/>
</dbReference>
<evidence type="ECO:0000256" key="11">
    <source>
        <dbReference type="ARBA" id="ARBA00023242"/>
    </source>
</evidence>
<dbReference type="InterPro" id="IPR036078">
    <property type="entry name" value="Spo11/TopoVI_A_sf"/>
</dbReference>
<dbReference type="OrthoDB" id="5377392at2759"/>
<evidence type="ECO:0000256" key="1">
    <source>
        <dbReference type="ARBA" id="ARBA00000185"/>
    </source>
</evidence>
<evidence type="ECO:0000313" key="13">
    <source>
        <dbReference type="EMBL" id="KMZ62563.1"/>
    </source>
</evidence>
<dbReference type="InterPro" id="IPR002815">
    <property type="entry name" value="Spo11/TopoVI_A"/>
</dbReference>
<gene>
    <name evidence="13" type="ORF">ZOSMA_454G00030</name>
</gene>
<dbReference type="GO" id="GO:0003918">
    <property type="term" value="F:DNA topoisomerase type II (double strand cut, ATP-hydrolyzing) activity"/>
    <property type="evidence" value="ECO:0007669"/>
    <property type="project" value="UniProtKB-EC"/>
</dbReference>
<dbReference type="GO" id="GO:0005694">
    <property type="term" value="C:chromosome"/>
    <property type="evidence" value="ECO:0007669"/>
    <property type="project" value="InterPro"/>
</dbReference>
<dbReference type="GO" id="GO:0046872">
    <property type="term" value="F:metal ion binding"/>
    <property type="evidence" value="ECO:0007669"/>
    <property type="project" value="UniProtKB-KW"/>
</dbReference>
<dbReference type="InterPro" id="IPR034136">
    <property type="entry name" value="TOPRIM_Topo6A/Spo11"/>
</dbReference>
<protein>
    <recommendedName>
        <fullName evidence="5">DNA topoisomerase (ATP-hydrolyzing)</fullName>
        <ecNumber evidence="5">5.6.2.2</ecNumber>
    </recommendedName>
</protein>
<keyword evidence="11" id="KW-0539">Nucleus</keyword>
<comment type="caution">
    <text evidence="13">The sequence shown here is derived from an EMBL/GenBank/DDBJ whole genome shotgun (WGS) entry which is preliminary data.</text>
</comment>
<evidence type="ECO:0000256" key="2">
    <source>
        <dbReference type="ARBA" id="ARBA00001946"/>
    </source>
</evidence>
<evidence type="ECO:0000256" key="3">
    <source>
        <dbReference type="ARBA" id="ARBA00004123"/>
    </source>
</evidence>
<dbReference type="InterPro" id="IPR013048">
    <property type="entry name" value="Meiotic_Spo11"/>
</dbReference>